<accession>A0ABD0PH18</accession>
<feature type="non-terminal residue" evidence="1">
    <location>
        <position position="1"/>
    </location>
</feature>
<evidence type="ECO:0000313" key="1">
    <source>
        <dbReference type="EMBL" id="KAL0173339.1"/>
    </source>
</evidence>
<proteinExistence type="predicted"/>
<organism evidence="1 2">
    <name type="scientific">Cirrhinus mrigala</name>
    <name type="common">Mrigala</name>
    <dbReference type="NCBI Taxonomy" id="683832"/>
    <lineage>
        <taxon>Eukaryota</taxon>
        <taxon>Metazoa</taxon>
        <taxon>Chordata</taxon>
        <taxon>Craniata</taxon>
        <taxon>Vertebrata</taxon>
        <taxon>Euteleostomi</taxon>
        <taxon>Actinopterygii</taxon>
        <taxon>Neopterygii</taxon>
        <taxon>Teleostei</taxon>
        <taxon>Ostariophysi</taxon>
        <taxon>Cypriniformes</taxon>
        <taxon>Cyprinidae</taxon>
        <taxon>Labeoninae</taxon>
        <taxon>Labeonini</taxon>
        <taxon>Cirrhinus</taxon>
    </lineage>
</organism>
<feature type="non-terminal residue" evidence="1">
    <location>
        <position position="57"/>
    </location>
</feature>
<protein>
    <submittedName>
        <fullName evidence="1">Uncharacterized protein</fullName>
    </submittedName>
</protein>
<reference evidence="1 2" key="1">
    <citation type="submission" date="2024-05" db="EMBL/GenBank/DDBJ databases">
        <title>Genome sequencing and assembly of Indian major carp, Cirrhinus mrigala (Hamilton, 1822).</title>
        <authorList>
            <person name="Mohindra V."/>
            <person name="Chowdhury L.M."/>
            <person name="Lal K."/>
            <person name="Jena J.K."/>
        </authorList>
    </citation>
    <scope>NUCLEOTIDE SEQUENCE [LARGE SCALE GENOMIC DNA]</scope>
    <source>
        <strain evidence="1">CM1030</strain>
        <tissue evidence="1">Blood</tissue>
    </source>
</reference>
<sequence length="57" mass="6296">CVTERCKHPAGGDLRATQSGLLLPQEEARLSASAITSAADLKRPRWVYRGWSWISAK</sequence>
<dbReference type="EMBL" id="JAMKFB020000016">
    <property type="protein sequence ID" value="KAL0173339.1"/>
    <property type="molecule type" value="Genomic_DNA"/>
</dbReference>
<comment type="caution">
    <text evidence="1">The sequence shown here is derived from an EMBL/GenBank/DDBJ whole genome shotgun (WGS) entry which is preliminary data.</text>
</comment>
<keyword evidence="2" id="KW-1185">Reference proteome</keyword>
<dbReference type="Proteomes" id="UP001529510">
    <property type="component" value="Unassembled WGS sequence"/>
</dbReference>
<dbReference type="AlphaFoldDB" id="A0ABD0PH18"/>
<gene>
    <name evidence="1" type="ORF">M9458_033650</name>
</gene>
<evidence type="ECO:0000313" key="2">
    <source>
        <dbReference type="Proteomes" id="UP001529510"/>
    </source>
</evidence>
<name>A0ABD0PH18_CIRMR</name>